<feature type="transmembrane region" description="Helical" evidence="6">
    <location>
        <begin position="213"/>
        <end position="233"/>
    </location>
</feature>
<gene>
    <name evidence="8" type="ORF">HNQ41_000779</name>
</gene>
<evidence type="ECO:0000256" key="2">
    <source>
        <dbReference type="ARBA" id="ARBA00022475"/>
    </source>
</evidence>
<feature type="transmembrane region" description="Helical" evidence="6">
    <location>
        <begin position="38"/>
        <end position="56"/>
    </location>
</feature>
<dbReference type="GO" id="GO:0006825">
    <property type="term" value="P:copper ion transport"/>
    <property type="evidence" value="ECO:0007669"/>
    <property type="project" value="InterPro"/>
</dbReference>
<evidence type="ECO:0000256" key="5">
    <source>
        <dbReference type="ARBA" id="ARBA00023136"/>
    </source>
</evidence>
<feature type="transmembrane region" description="Helical" evidence="6">
    <location>
        <begin position="117"/>
        <end position="135"/>
    </location>
</feature>
<feature type="transmembrane region" description="Helical" evidence="6">
    <location>
        <begin position="254"/>
        <end position="272"/>
    </location>
</feature>
<dbReference type="Pfam" id="PF05425">
    <property type="entry name" value="CopD"/>
    <property type="match status" value="1"/>
</dbReference>
<feature type="transmembrane region" description="Helical" evidence="6">
    <location>
        <begin position="338"/>
        <end position="356"/>
    </location>
</feature>
<accession>A0A840QMM7</accession>
<keyword evidence="9" id="KW-1185">Reference proteome</keyword>
<evidence type="ECO:0000313" key="9">
    <source>
        <dbReference type="Proteomes" id="UP000551878"/>
    </source>
</evidence>
<dbReference type="AlphaFoldDB" id="A0A840QMM7"/>
<keyword evidence="5 6" id="KW-0472">Membrane</keyword>
<feature type="transmembrane region" description="Helical" evidence="6">
    <location>
        <begin position="86"/>
        <end position="105"/>
    </location>
</feature>
<evidence type="ECO:0000259" key="7">
    <source>
        <dbReference type="Pfam" id="PF05425"/>
    </source>
</evidence>
<evidence type="ECO:0000256" key="1">
    <source>
        <dbReference type="ARBA" id="ARBA00004651"/>
    </source>
</evidence>
<dbReference type="Proteomes" id="UP000551878">
    <property type="component" value="Unassembled WGS sequence"/>
</dbReference>
<keyword evidence="3 6" id="KW-0812">Transmembrane</keyword>
<proteinExistence type="predicted"/>
<comment type="subcellular location">
    <subcellularLocation>
        <location evidence="1">Cell membrane</location>
        <topology evidence="1">Multi-pass membrane protein</topology>
    </subcellularLocation>
</comment>
<feature type="transmembrane region" description="Helical" evidence="6">
    <location>
        <begin position="7"/>
        <end position="26"/>
    </location>
</feature>
<dbReference type="PANTHER" id="PTHR34820:SF4">
    <property type="entry name" value="INNER MEMBRANE PROTEIN YEBZ"/>
    <property type="match status" value="1"/>
</dbReference>
<keyword evidence="4 6" id="KW-1133">Transmembrane helix</keyword>
<dbReference type="PANTHER" id="PTHR34820">
    <property type="entry name" value="INNER MEMBRANE PROTEIN YEBZ"/>
    <property type="match status" value="1"/>
</dbReference>
<evidence type="ECO:0000313" key="8">
    <source>
        <dbReference type="EMBL" id="MBB5172635.1"/>
    </source>
</evidence>
<dbReference type="EMBL" id="JACHHB010000003">
    <property type="protein sequence ID" value="MBB5172635.1"/>
    <property type="molecule type" value="Genomic_DNA"/>
</dbReference>
<feature type="transmembrane region" description="Helical" evidence="6">
    <location>
        <begin position="178"/>
        <end position="201"/>
    </location>
</feature>
<keyword evidence="2" id="KW-1003">Cell membrane</keyword>
<reference evidence="8 9" key="1">
    <citation type="submission" date="2020-08" db="EMBL/GenBank/DDBJ databases">
        <title>Genomic Encyclopedia of Type Strains, Phase IV (KMG-IV): sequencing the most valuable type-strain genomes for metagenomic binning, comparative biology and taxonomic classification.</title>
        <authorList>
            <person name="Goeker M."/>
        </authorList>
    </citation>
    <scope>NUCLEOTIDE SEQUENCE [LARGE SCALE GENOMIC DNA]</scope>
    <source>
        <strain evidence="8 9">DSM 24696</strain>
    </source>
</reference>
<dbReference type="GO" id="GO:0005886">
    <property type="term" value="C:plasma membrane"/>
    <property type="evidence" value="ECO:0007669"/>
    <property type="project" value="UniProtKB-SubCell"/>
</dbReference>
<feature type="transmembrane region" description="Helical" evidence="6">
    <location>
        <begin position="147"/>
        <end position="166"/>
    </location>
</feature>
<protein>
    <submittedName>
        <fullName evidence="8">Putative copper resistance protein D</fullName>
    </submittedName>
</protein>
<evidence type="ECO:0000256" key="3">
    <source>
        <dbReference type="ARBA" id="ARBA00022692"/>
    </source>
</evidence>
<evidence type="ECO:0000256" key="4">
    <source>
        <dbReference type="ARBA" id="ARBA00022989"/>
    </source>
</evidence>
<feature type="transmembrane region" description="Helical" evidence="6">
    <location>
        <begin position="310"/>
        <end position="331"/>
    </location>
</feature>
<dbReference type="InterPro" id="IPR008457">
    <property type="entry name" value="Cu-R_CopD_dom"/>
</dbReference>
<name>A0A840QMM7_9BACI</name>
<organism evidence="8 9">
    <name type="scientific">Texcoconibacillus texcoconensis</name>
    <dbReference type="NCBI Taxonomy" id="1095777"/>
    <lineage>
        <taxon>Bacteria</taxon>
        <taxon>Bacillati</taxon>
        <taxon>Bacillota</taxon>
        <taxon>Bacilli</taxon>
        <taxon>Bacillales</taxon>
        <taxon>Bacillaceae</taxon>
        <taxon>Texcoconibacillus</taxon>
    </lineage>
</organism>
<dbReference type="RefSeq" id="WP_184663105.1">
    <property type="nucleotide sequence ID" value="NZ_JACHHB010000003.1"/>
</dbReference>
<comment type="caution">
    <text evidence="8">The sequence shown here is derived from an EMBL/GenBank/DDBJ whole genome shotgun (WGS) entry which is preliminary data.</text>
</comment>
<sequence>MIAISDALLYVSFAFVFGYLILSVISEQRKPEVAMNRSYLFIAIGAIVLLAAAPAIDIVQHLMTAFQMPIFEAAITVLGDYQVGQAWMFTLVLALMLIGLLKLGFEKEKGYRPFLPLLLAVGMVFSVSWASHGASLDAIGGFLGNGMHLLAAVSWIGVLLTVSFFVKEDANWDKFLQWFTPFAIVCVSVMIASGFVLMGYIVPEYMNSWMLPYGQLLLLKHLLFIPLVFYGFAHGFLLRKKIERKPQFSPKRSFQIESVIGLAIFVVTAVMSHQTPPHEVATTLQFELPSTVATALIGDFVPGSDLQFVVFHPALLAAVAAFGLFIWLGMILKTQRRLLLAPIVTLGIVAAGYTWVIGSTETTTATVDDTVYEDVQSAVEVTQDGRQVDVLVVEEYKDGYEAVVYVVDDELLVTELVEETEDGYQRLPNATLTVGGEPVKQADHTIRTFIVRDGFWDHEDYEYTYVTLGYVQEPAETSRVEIEYEQMGNFVDVENDAFINIAHSDEAWSENHPINFMADDGTVIGEYMRMEMETGAFCH</sequence>
<evidence type="ECO:0000256" key="6">
    <source>
        <dbReference type="SAM" id="Phobius"/>
    </source>
</evidence>
<dbReference type="InterPro" id="IPR032694">
    <property type="entry name" value="CopC/D"/>
</dbReference>
<feature type="domain" description="Copper resistance protein D" evidence="7">
    <location>
        <begin position="174"/>
        <end position="271"/>
    </location>
</feature>